<feature type="region of interest" description="Disordered" evidence="1">
    <location>
        <begin position="182"/>
        <end position="205"/>
    </location>
</feature>
<evidence type="ECO:0000256" key="2">
    <source>
        <dbReference type="SAM" id="SignalP"/>
    </source>
</evidence>
<feature type="region of interest" description="Disordered" evidence="1">
    <location>
        <begin position="31"/>
        <end position="118"/>
    </location>
</feature>
<feature type="compositionally biased region" description="Low complexity" evidence="1">
    <location>
        <begin position="43"/>
        <end position="55"/>
    </location>
</feature>
<dbReference type="RefSeq" id="WP_181760366.1">
    <property type="nucleotide sequence ID" value="NZ_BMCR01000003.1"/>
</dbReference>
<feature type="compositionally biased region" description="Acidic residues" evidence="1">
    <location>
        <begin position="300"/>
        <end position="315"/>
    </location>
</feature>
<dbReference type="Proteomes" id="UP000559404">
    <property type="component" value="Unassembled WGS sequence"/>
</dbReference>
<reference evidence="4 5" key="1">
    <citation type="submission" date="2020-07" db="EMBL/GenBank/DDBJ databases">
        <authorList>
            <person name="Li M."/>
        </authorList>
    </citation>
    <scope>NUCLEOTIDE SEQUENCE [LARGE SCALE GENOMIC DNA]</scope>
    <source>
        <strain evidence="4 5">DSM 23284</strain>
    </source>
</reference>
<feature type="domain" description="TNase-like" evidence="3">
    <location>
        <begin position="121"/>
        <end position="255"/>
    </location>
</feature>
<dbReference type="SUPFAM" id="SSF50199">
    <property type="entry name" value="Staphylococcal nuclease"/>
    <property type="match status" value="1"/>
</dbReference>
<dbReference type="InterPro" id="IPR035437">
    <property type="entry name" value="SNase_OB-fold_sf"/>
</dbReference>
<keyword evidence="2" id="KW-0732">Signal</keyword>
<comment type="caution">
    <text evidence="4">The sequence shown here is derived from an EMBL/GenBank/DDBJ whole genome shotgun (WGS) entry which is preliminary data.</text>
</comment>
<dbReference type="AlphaFoldDB" id="A0A838XYR4"/>
<proteinExistence type="predicted"/>
<gene>
    <name evidence="4" type="ORF">H1W37_10905</name>
</gene>
<dbReference type="Gene3D" id="2.40.50.90">
    <property type="match status" value="1"/>
</dbReference>
<protein>
    <recommendedName>
        <fullName evidence="3">TNase-like domain-containing protein</fullName>
    </recommendedName>
</protein>
<evidence type="ECO:0000259" key="3">
    <source>
        <dbReference type="SMART" id="SM00318"/>
    </source>
</evidence>
<feature type="compositionally biased region" description="Low complexity" evidence="1">
    <location>
        <begin position="66"/>
        <end position="81"/>
    </location>
</feature>
<dbReference type="SMART" id="SM00318">
    <property type="entry name" value="SNc"/>
    <property type="match status" value="1"/>
</dbReference>
<feature type="chain" id="PRO_5032447565" description="TNase-like domain-containing protein" evidence="2">
    <location>
        <begin position="19"/>
        <end position="328"/>
    </location>
</feature>
<evidence type="ECO:0000256" key="1">
    <source>
        <dbReference type="SAM" id="MobiDB-lite"/>
    </source>
</evidence>
<dbReference type="InterPro" id="IPR016071">
    <property type="entry name" value="Staphylococal_nuclease_OB-fold"/>
</dbReference>
<evidence type="ECO:0000313" key="5">
    <source>
        <dbReference type="Proteomes" id="UP000559404"/>
    </source>
</evidence>
<name>A0A838XYR4_9HYPH</name>
<accession>A0A838XYR4</accession>
<organism evidence="4 5">
    <name type="scientific">Stappia taiwanensis</name>
    <dbReference type="NCBI Taxonomy" id="992267"/>
    <lineage>
        <taxon>Bacteria</taxon>
        <taxon>Pseudomonadati</taxon>
        <taxon>Pseudomonadota</taxon>
        <taxon>Alphaproteobacteria</taxon>
        <taxon>Hyphomicrobiales</taxon>
        <taxon>Stappiaceae</taxon>
        <taxon>Stappia</taxon>
    </lineage>
</organism>
<feature type="signal peptide" evidence="2">
    <location>
        <begin position="1"/>
        <end position="18"/>
    </location>
</feature>
<sequence>MRRSASLLLLTVTGIALAASLAGLATWLTGAPPSPETSGETSAAATPPTDTPTADQLAGIRPDTPSAPESPSLPEAPHPSSIRNVTPTGILPPPTVSGPLKRVAGTETRPPPPDVPSELAFRRPLIVDAGTLRHKRLTLRLADIDAPGLEETCPSRLGGDWPCGMRARTALRGFVRRQTVTCETEAEEEPEADANTAGDAGSDSDTITARCRRGDIDLSLWLAQHGWARAATDAPAEITEAATAARAAKKGIWQLDGPVAPATRLPSPDPAGDGAGLPQLEMPGDAVEIIDTPWFPGMETSEDDGEDTVDAEEGTGWDSGPLAPINGN</sequence>
<evidence type="ECO:0000313" key="4">
    <source>
        <dbReference type="EMBL" id="MBA4612164.1"/>
    </source>
</evidence>
<dbReference type="EMBL" id="JACEON010000009">
    <property type="protein sequence ID" value="MBA4612164.1"/>
    <property type="molecule type" value="Genomic_DNA"/>
</dbReference>
<feature type="region of interest" description="Disordered" evidence="1">
    <location>
        <begin position="295"/>
        <end position="328"/>
    </location>
</feature>
<reference evidence="4 5" key="2">
    <citation type="submission" date="2020-08" db="EMBL/GenBank/DDBJ databases">
        <title>Stappia taiwanensis sp. nov., isolated from a coastal thermal spring.</title>
        <authorList>
            <person name="Kampfer P."/>
        </authorList>
    </citation>
    <scope>NUCLEOTIDE SEQUENCE [LARGE SCALE GENOMIC DNA]</scope>
    <source>
        <strain evidence="4 5">DSM 23284</strain>
    </source>
</reference>
<keyword evidence="5" id="KW-1185">Reference proteome</keyword>